<feature type="transmembrane region" description="Helical" evidence="8">
    <location>
        <begin position="241"/>
        <end position="268"/>
    </location>
</feature>
<evidence type="ECO:0000313" key="10">
    <source>
        <dbReference type="Proteomes" id="UP000266340"/>
    </source>
</evidence>
<dbReference type="SUPFAM" id="SSF81345">
    <property type="entry name" value="ABC transporter involved in vitamin B12 uptake, BtuC"/>
    <property type="match status" value="1"/>
</dbReference>
<keyword evidence="5 8" id="KW-0812">Transmembrane</keyword>
<reference evidence="9 10" key="1">
    <citation type="submission" date="2018-09" db="EMBL/GenBank/DDBJ databases">
        <title>Cohnella cavernae sp. nov., isolated from a karst cave.</title>
        <authorList>
            <person name="Zhu H."/>
        </authorList>
    </citation>
    <scope>NUCLEOTIDE SEQUENCE [LARGE SCALE GENOMIC DNA]</scope>
    <source>
        <strain evidence="9 10">K2E09-144</strain>
    </source>
</reference>
<accession>A0A398CP53</accession>
<evidence type="ECO:0000256" key="3">
    <source>
        <dbReference type="ARBA" id="ARBA00022448"/>
    </source>
</evidence>
<dbReference type="InterPro" id="IPR037294">
    <property type="entry name" value="ABC_BtuC-like"/>
</dbReference>
<name>A0A398CP53_9BACL</name>
<keyword evidence="10" id="KW-1185">Reference proteome</keyword>
<keyword evidence="3" id="KW-0813">Transport</keyword>
<comment type="subcellular location">
    <subcellularLocation>
        <location evidence="1">Cell membrane</location>
        <topology evidence="1">Multi-pass membrane protein</topology>
    </subcellularLocation>
</comment>
<dbReference type="GO" id="GO:0005886">
    <property type="term" value="C:plasma membrane"/>
    <property type="evidence" value="ECO:0007669"/>
    <property type="project" value="UniProtKB-SubCell"/>
</dbReference>
<dbReference type="Gene3D" id="1.10.3470.10">
    <property type="entry name" value="ABC transporter involved in vitamin B12 uptake, BtuC"/>
    <property type="match status" value="1"/>
</dbReference>
<protein>
    <submittedName>
        <fullName evidence="9">Iron ABC transporter permease</fullName>
    </submittedName>
</protein>
<dbReference type="InterPro" id="IPR000522">
    <property type="entry name" value="ABC_transptr_permease_BtuC"/>
</dbReference>
<dbReference type="Proteomes" id="UP000266340">
    <property type="component" value="Unassembled WGS sequence"/>
</dbReference>
<dbReference type="PANTHER" id="PTHR30472:SF64">
    <property type="entry name" value="IRON(3+)-HYDROXAMATE IMPORT SYSTEM PERMEASE PROTEIN FHUG"/>
    <property type="match status" value="1"/>
</dbReference>
<proteinExistence type="inferred from homology"/>
<evidence type="ECO:0000256" key="1">
    <source>
        <dbReference type="ARBA" id="ARBA00004651"/>
    </source>
</evidence>
<gene>
    <name evidence="9" type="ORF">D3H35_22455</name>
</gene>
<keyword evidence="7 8" id="KW-0472">Membrane</keyword>
<dbReference type="EMBL" id="QXJM01000040">
    <property type="protein sequence ID" value="RIE01667.1"/>
    <property type="molecule type" value="Genomic_DNA"/>
</dbReference>
<sequence length="334" mass="35216">MERSKRAWCTGIVLLTGALVLIVVSLNTGTVRLSTQELWHTLLGSGTPDSKIVLLEYRLPRIAITVLAGIGLGVAGSVLQAVSRNSLADPGIVGLHAGAAFGLIVFVSFFRTMEGPSSLLIPLFTFVGGTAIALLIFILAYDRYKGLMPIRLILVGIAMEAGFSAATLFLSLKLDPDTYAFAARWLAGSVWGRDWINVAALLPWIVVLVPYIYSRSRTLDIFALGDDIATGMGNSVTLSRIGLLAAAVALSCASVSMAGGIGFIGLIAPHIARRLVGPMHRHNLPISALIGTTILVASDTIGRSIFHPNAIPAGIVVAGVGAPFFLYLLLKSKS</sequence>
<dbReference type="Pfam" id="PF01032">
    <property type="entry name" value="FecCD"/>
    <property type="match status" value="1"/>
</dbReference>
<dbReference type="GO" id="GO:0022857">
    <property type="term" value="F:transmembrane transporter activity"/>
    <property type="evidence" value="ECO:0007669"/>
    <property type="project" value="InterPro"/>
</dbReference>
<evidence type="ECO:0000256" key="7">
    <source>
        <dbReference type="ARBA" id="ARBA00023136"/>
    </source>
</evidence>
<feature type="transmembrane region" description="Helical" evidence="8">
    <location>
        <begin position="119"/>
        <end position="140"/>
    </location>
</feature>
<dbReference type="AlphaFoldDB" id="A0A398CP53"/>
<feature type="transmembrane region" description="Helical" evidence="8">
    <location>
        <begin position="310"/>
        <end position="330"/>
    </location>
</feature>
<feature type="transmembrane region" description="Helical" evidence="8">
    <location>
        <begin position="91"/>
        <end position="113"/>
    </location>
</feature>
<dbReference type="PANTHER" id="PTHR30472">
    <property type="entry name" value="FERRIC ENTEROBACTIN TRANSPORT SYSTEM PERMEASE PROTEIN"/>
    <property type="match status" value="1"/>
</dbReference>
<dbReference type="OrthoDB" id="9811721at2"/>
<organism evidence="9 10">
    <name type="scientific">Cohnella faecalis</name>
    <dbReference type="NCBI Taxonomy" id="2315694"/>
    <lineage>
        <taxon>Bacteria</taxon>
        <taxon>Bacillati</taxon>
        <taxon>Bacillota</taxon>
        <taxon>Bacilli</taxon>
        <taxon>Bacillales</taxon>
        <taxon>Paenibacillaceae</taxon>
        <taxon>Cohnella</taxon>
    </lineage>
</organism>
<feature type="transmembrane region" description="Helical" evidence="8">
    <location>
        <begin position="152"/>
        <end position="172"/>
    </location>
</feature>
<evidence type="ECO:0000256" key="5">
    <source>
        <dbReference type="ARBA" id="ARBA00022692"/>
    </source>
</evidence>
<feature type="transmembrane region" description="Helical" evidence="8">
    <location>
        <begin position="195"/>
        <end position="213"/>
    </location>
</feature>
<dbReference type="GO" id="GO:0033214">
    <property type="term" value="P:siderophore-iron import into cell"/>
    <property type="evidence" value="ECO:0007669"/>
    <property type="project" value="TreeGrafter"/>
</dbReference>
<comment type="caution">
    <text evidence="9">The sequence shown here is derived from an EMBL/GenBank/DDBJ whole genome shotgun (WGS) entry which is preliminary data.</text>
</comment>
<evidence type="ECO:0000256" key="6">
    <source>
        <dbReference type="ARBA" id="ARBA00022989"/>
    </source>
</evidence>
<dbReference type="FunFam" id="1.10.3470.10:FF:000001">
    <property type="entry name" value="Vitamin B12 ABC transporter permease BtuC"/>
    <property type="match status" value="1"/>
</dbReference>
<evidence type="ECO:0000256" key="2">
    <source>
        <dbReference type="ARBA" id="ARBA00007935"/>
    </source>
</evidence>
<feature type="transmembrane region" description="Helical" evidence="8">
    <location>
        <begin position="59"/>
        <end position="79"/>
    </location>
</feature>
<keyword evidence="6 8" id="KW-1133">Transmembrane helix</keyword>
<evidence type="ECO:0000313" key="9">
    <source>
        <dbReference type="EMBL" id="RIE01667.1"/>
    </source>
</evidence>
<comment type="similarity">
    <text evidence="2">Belongs to the binding-protein-dependent transport system permease family. FecCD subfamily.</text>
</comment>
<dbReference type="CDD" id="cd06550">
    <property type="entry name" value="TM_ABC_iron-siderophores_like"/>
    <property type="match status" value="1"/>
</dbReference>
<evidence type="ECO:0000256" key="8">
    <source>
        <dbReference type="SAM" id="Phobius"/>
    </source>
</evidence>
<evidence type="ECO:0000256" key="4">
    <source>
        <dbReference type="ARBA" id="ARBA00022475"/>
    </source>
</evidence>
<feature type="transmembrane region" description="Helical" evidence="8">
    <location>
        <begin position="7"/>
        <end position="26"/>
    </location>
</feature>
<keyword evidence="4" id="KW-1003">Cell membrane</keyword>